<dbReference type="SUPFAM" id="SSF55729">
    <property type="entry name" value="Acyl-CoA N-acyltransferases (Nat)"/>
    <property type="match status" value="1"/>
</dbReference>
<dbReference type="InterPro" id="IPR016181">
    <property type="entry name" value="Acyl_CoA_acyltransferase"/>
</dbReference>
<dbReference type="InterPro" id="IPR050832">
    <property type="entry name" value="Bact_Acetyltransf"/>
</dbReference>
<evidence type="ECO:0000313" key="4">
    <source>
        <dbReference type="EMBL" id="BDT57615.1"/>
    </source>
</evidence>
<evidence type="ECO:0000256" key="1">
    <source>
        <dbReference type="ARBA" id="ARBA00022679"/>
    </source>
</evidence>
<protein>
    <submittedName>
        <fullName evidence="4">N-acetyltransferase</fullName>
    </submittedName>
</protein>
<feature type="domain" description="N-acetyltransferase" evidence="3">
    <location>
        <begin position="6"/>
        <end position="170"/>
    </location>
</feature>
<dbReference type="Pfam" id="PF00583">
    <property type="entry name" value="Acetyltransf_1"/>
    <property type="match status" value="1"/>
</dbReference>
<dbReference type="PROSITE" id="PS51186">
    <property type="entry name" value="GNAT"/>
    <property type="match status" value="1"/>
</dbReference>
<evidence type="ECO:0000256" key="2">
    <source>
        <dbReference type="ARBA" id="ARBA00023315"/>
    </source>
</evidence>
<proteinExistence type="predicted"/>
<name>A0ABM8C353_9BURK</name>
<organism evidence="4 5">
    <name type="scientific">Massilia varians</name>
    <dbReference type="NCBI Taxonomy" id="457921"/>
    <lineage>
        <taxon>Bacteria</taxon>
        <taxon>Pseudomonadati</taxon>
        <taxon>Pseudomonadota</taxon>
        <taxon>Betaproteobacteria</taxon>
        <taxon>Burkholderiales</taxon>
        <taxon>Oxalobacteraceae</taxon>
        <taxon>Telluria group</taxon>
        <taxon>Massilia</taxon>
    </lineage>
</organism>
<dbReference type="EMBL" id="AP026966">
    <property type="protein sequence ID" value="BDT57615.1"/>
    <property type="molecule type" value="Genomic_DNA"/>
</dbReference>
<gene>
    <name evidence="4" type="ORF">MasN3_11090</name>
</gene>
<keyword evidence="5" id="KW-1185">Reference proteome</keyword>
<reference evidence="4" key="1">
    <citation type="submission" date="2022-11" db="EMBL/GenBank/DDBJ databases">
        <title>Isolation and characterization of PLA-degrading bacterium Massilia sp. from Antarctic soil.</title>
        <authorList>
            <person name="Sato K."/>
            <person name="Gomez-Fuentes C."/>
            <person name="Ahmad S.A."/>
            <person name="Zulkharnain A."/>
        </authorList>
    </citation>
    <scope>NUCLEOTIDE SEQUENCE</scope>
    <source>
        <strain evidence="4">N-3</strain>
    </source>
</reference>
<evidence type="ECO:0000313" key="5">
    <source>
        <dbReference type="Proteomes" id="UP001163336"/>
    </source>
</evidence>
<sequence>MNGGAVLVRRLLEHEWQAYRAIRLRALAQAPEAFGSTLAREEELPDETWAARVAKSVVSGIDCALVAEQGGAFIGLLWAKVDAQDAGRVNLFQMWVAPQWRGRGVAAALPDEALAWARARGTRVVHLGVNSENAGALRLYGRAGFRPIGEPYLMREGAPHMEQEMRLILTGAA</sequence>
<dbReference type="InterPro" id="IPR000182">
    <property type="entry name" value="GNAT_dom"/>
</dbReference>
<dbReference type="Proteomes" id="UP001163336">
    <property type="component" value="Chromosome"/>
</dbReference>
<dbReference type="PANTHER" id="PTHR43877">
    <property type="entry name" value="AMINOALKYLPHOSPHONATE N-ACETYLTRANSFERASE-RELATED-RELATED"/>
    <property type="match status" value="1"/>
</dbReference>
<dbReference type="CDD" id="cd04301">
    <property type="entry name" value="NAT_SF"/>
    <property type="match status" value="1"/>
</dbReference>
<dbReference type="RefSeq" id="WP_281912923.1">
    <property type="nucleotide sequence ID" value="NZ_AP026966.1"/>
</dbReference>
<keyword evidence="1" id="KW-0808">Transferase</keyword>
<accession>A0ABM8C353</accession>
<dbReference type="Gene3D" id="3.40.630.30">
    <property type="match status" value="1"/>
</dbReference>
<evidence type="ECO:0000259" key="3">
    <source>
        <dbReference type="PROSITE" id="PS51186"/>
    </source>
</evidence>
<keyword evidence="2" id="KW-0012">Acyltransferase</keyword>